<evidence type="ECO:0000313" key="2">
    <source>
        <dbReference type="Proteomes" id="UP001056778"/>
    </source>
</evidence>
<keyword evidence="2" id="KW-1185">Reference proteome</keyword>
<dbReference type="EMBL" id="CM043023">
    <property type="protein sequence ID" value="KAI4455085.1"/>
    <property type="molecule type" value="Genomic_DNA"/>
</dbReference>
<accession>A0ACB9SK68</accession>
<proteinExistence type="predicted"/>
<protein>
    <submittedName>
        <fullName evidence="1">Piggybac transposable element-derived protein 4</fullName>
    </submittedName>
</protein>
<comment type="caution">
    <text evidence="1">The sequence shown here is derived from an EMBL/GenBank/DDBJ whole genome shotgun (WGS) entry which is preliminary data.</text>
</comment>
<evidence type="ECO:0000313" key="1">
    <source>
        <dbReference type="EMBL" id="KAI4455085.1"/>
    </source>
</evidence>
<name>A0ACB9SK68_HOLOL</name>
<organism evidence="1 2">
    <name type="scientific">Holotrichia oblita</name>
    <name type="common">Chafer beetle</name>
    <dbReference type="NCBI Taxonomy" id="644536"/>
    <lineage>
        <taxon>Eukaryota</taxon>
        <taxon>Metazoa</taxon>
        <taxon>Ecdysozoa</taxon>
        <taxon>Arthropoda</taxon>
        <taxon>Hexapoda</taxon>
        <taxon>Insecta</taxon>
        <taxon>Pterygota</taxon>
        <taxon>Neoptera</taxon>
        <taxon>Endopterygota</taxon>
        <taxon>Coleoptera</taxon>
        <taxon>Polyphaga</taxon>
        <taxon>Scarabaeiformia</taxon>
        <taxon>Scarabaeidae</taxon>
        <taxon>Melolonthinae</taxon>
        <taxon>Holotrichia</taxon>
    </lineage>
</organism>
<gene>
    <name evidence="1" type="ORF">MML48_9g00014029</name>
</gene>
<sequence length="110" mass="12376">MGGWSDAEPRPTWCNNGSRSPCMHPTLLEDPHIDGRATFAWLTRGDLYAESEGFIFSMQDQVVATKSYRKHILKDPNMPNAKCRVCGQKDETIDHLMGSCTVLAPKEYTD</sequence>
<dbReference type="Proteomes" id="UP001056778">
    <property type="component" value="Chromosome 9"/>
</dbReference>
<reference evidence="1" key="1">
    <citation type="submission" date="2022-04" db="EMBL/GenBank/DDBJ databases">
        <title>Chromosome-scale genome assembly of Holotrichia oblita Faldermann.</title>
        <authorList>
            <person name="Rongchong L."/>
        </authorList>
    </citation>
    <scope>NUCLEOTIDE SEQUENCE</scope>
    <source>
        <strain evidence="1">81SQS9</strain>
    </source>
</reference>